<comment type="caution">
    <text evidence="2">The sequence shown here is derived from an EMBL/GenBank/DDBJ whole genome shotgun (WGS) entry which is preliminary data.</text>
</comment>
<evidence type="ECO:0000256" key="1">
    <source>
        <dbReference type="ARBA" id="ARBA00022737"/>
    </source>
</evidence>
<dbReference type="EMBL" id="MCOG01000480">
    <property type="protein sequence ID" value="ORY03246.1"/>
    <property type="molecule type" value="Genomic_DNA"/>
</dbReference>
<keyword evidence="3" id="KW-1185">Reference proteome</keyword>
<dbReference type="Gene3D" id="1.25.40.10">
    <property type="entry name" value="Tetratricopeptide repeat domain"/>
    <property type="match status" value="2"/>
</dbReference>
<organism evidence="2 3">
    <name type="scientific">Neocallimastix californiae</name>
    <dbReference type="NCBI Taxonomy" id="1754190"/>
    <lineage>
        <taxon>Eukaryota</taxon>
        <taxon>Fungi</taxon>
        <taxon>Fungi incertae sedis</taxon>
        <taxon>Chytridiomycota</taxon>
        <taxon>Chytridiomycota incertae sedis</taxon>
        <taxon>Neocallimastigomycetes</taxon>
        <taxon>Neocallimastigales</taxon>
        <taxon>Neocallimastigaceae</taxon>
        <taxon>Neocallimastix</taxon>
    </lineage>
</organism>
<evidence type="ECO:0000313" key="3">
    <source>
        <dbReference type="Proteomes" id="UP000193920"/>
    </source>
</evidence>
<keyword evidence="1" id="KW-0677">Repeat</keyword>
<proteinExistence type="predicted"/>
<dbReference type="SUPFAM" id="SSF48452">
    <property type="entry name" value="TPR-like"/>
    <property type="match status" value="1"/>
</dbReference>
<reference evidence="2 3" key="1">
    <citation type="submission" date="2016-08" db="EMBL/GenBank/DDBJ databases">
        <title>A Parts List for Fungal Cellulosomes Revealed by Comparative Genomics.</title>
        <authorList>
            <consortium name="DOE Joint Genome Institute"/>
            <person name="Haitjema C.H."/>
            <person name="Gilmore S.P."/>
            <person name="Henske J.K."/>
            <person name="Solomon K.V."/>
            <person name="De Groot R."/>
            <person name="Kuo A."/>
            <person name="Mondo S.J."/>
            <person name="Salamov A.A."/>
            <person name="Labutti K."/>
            <person name="Zhao Z."/>
            <person name="Chiniquy J."/>
            <person name="Barry K."/>
            <person name="Brewer H.M."/>
            <person name="Purvine S.O."/>
            <person name="Wright A.T."/>
            <person name="Boxma B."/>
            <person name="Van Alen T."/>
            <person name="Hackstein J.H."/>
            <person name="Baker S.E."/>
            <person name="Grigoriev I.V."/>
            <person name="O'Malley M.A."/>
        </authorList>
    </citation>
    <scope>NUCLEOTIDE SEQUENCE [LARGE SCALE GENOMIC DNA]</scope>
    <source>
        <strain evidence="2 3">G1</strain>
    </source>
</reference>
<dbReference type="PANTHER" id="PTHR46430">
    <property type="entry name" value="PROTEIN SKT5-RELATED"/>
    <property type="match status" value="1"/>
</dbReference>
<dbReference type="InterPro" id="IPR006597">
    <property type="entry name" value="Sel1-like"/>
</dbReference>
<dbReference type="SUPFAM" id="SSF81901">
    <property type="entry name" value="HCP-like"/>
    <property type="match status" value="1"/>
</dbReference>
<evidence type="ECO:0000313" key="2">
    <source>
        <dbReference type="EMBL" id="ORY03246.1"/>
    </source>
</evidence>
<dbReference type="SMART" id="SM00671">
    <property type="entry name" value="SEL1"/>
    <property type="match status" value="7"/>
</dbReference>
<name>A0A1Y1YZ83_9FUNG</name>
<dbReference type="Pfam" id="PF08238">
    <property type="entry name" value="Sel1"/>
    <property type="match status" value="7"/>
</dbReference>
<dbReference type="Proteomes" id="UP000193920">
    <property type="component" value="Unassembled WGS sequence"/>
</dbReference>
<dbReference type="InterPro" id="IPR051726">
    <property type="entry name" value="Chitin_Synth_Reg"/>
</dbReference>
<sequence length="371" mass="42879">MNTITFNRRPTFKKVKKTPQTTIRLGGSDIETFNKTLDAYRLNVKNASDPVLQFNYAKFLIDAANNEFQNDKEYRENLIEEGYRFLKKLSNNGYPEAQYYLANFYIDDNDWDKALPLLVQAAKHNHGPSCFEVGKYYERKHDNVKANQYYKKAASNNSTEGMYRLGVASLHGELNHRKDIKNAVKWFKRALNNQNMDEGCGKCAFEMAQLYEYGYPPAVYQDDNYALELYVQAAELNCPEAQYKLGEAFERGDLGCPVDAAQSIHWFVVSSESGEPRAQFALAGWYLTGAQGVLESNDQEAYRYCLLSANQEYEKAEYALGYFYEMGIGIEANAEESNKWYKRAADHGDQRYNFFFSFFFFFIIKTDENLI</sequence>
<dbReference type="InterPro" id="IPR011990">
    <property type="entry name" value="TPR-like_helical_dom_sf"/>
</dbReference>
<accession>A0A1Y1YZ83</accession>
<dbReference type="STRING" id="1754190.A0A1Y1YZ83"/>
<dbReference type="AlphaFoldDB" id="A0A1Y1YZ83"/>
<protein>
    <submittedName>
        <fullName evidence="2">HCP-like protein</fullName>
    </submittedName>
</protein>
<dbReference type="OrthoDB" id="272077at2759"/>
<gene>
    <name evidence="2" type="ORF">LY90DRAFT_441706</name>
</gene>